<name>A0AAE4BR75_9BACT</name>
<evidence type="ECO:0000313" key="3">
    <source>
        <dbReference type="Proteomes" id="UP001185092"/>
    </source>
</evidence>
<comment type="caution">
    <text evidence="2">The sequence shown here is derived from an EMBL/GenBank/DDBJ whole genome shotgun (WGS) entry which is preliminary data.</text>
</comment>
<dbReference type="RefSeq" id="WP_309937125.1">
    <property type="nucleotide sequence ID" value="NZ_AP025305.1"/>
</dbReference>
<evidence type="ECO:0008006" key="4">
    <source>
        <dbReference type="Google" id="ProtNLM"/>
    </source>
</evidence>
<sequence length="301" mass="34670">MTKKFFSLIALLSIFFAKSTFAQELDCAVIVNTQQVQSTDKRIFTDMQKNLEQFINDREWTSLKFQNSERIKCSIALNIEEMPSSTSFKGTATITAVRPVYDTNYETMSLLVFADKEWVFEYTQGQPLEYVQNSFTNNLTSLLSYYALIIIGMHEDSFASKGGQEQLDEAREIANAAQSSGYPGWQAFGNPNSRYFIIDDLFNGQMEEFRPGFYNYHRHGLDMMTQDPDQSREKVLEFLSQIKQMNTYKPSSPLIRNFFYAKADELSNLFAEGDMTVRKQAYEILVSVNPTESDKYAKIIK</sequence>
<proteinExistence type="predicted"/>
<keyword evidence="1" id="KW-0732">Signal</keyword>
<dbReference type="EMBL" id="JAVDQD010000001">
    <property type="protein sequence ID" value="MDR6237658.1"/>
    <property type="molecule type" value="Genomic_DNA"/>
</dbReference>
<reference evidence="2" key="1">
    <citation type="submission" date="2023-07" db="EMBL/GenBank/DDBJ databases">
        <title>Genomic Encyclopedia of Type Strains, Phase IV (KMG-IV): sequencing the most valuable type-strain genomes for metagenomic binning, comparative biology and taxonomic classification.</title>
        <authorList>
            <person name="Goeker M."/>
        </authorList>
    </citation>
    <scope>NUCLEOTIDE SEQUENCE</scope>
    <source>
        <strain evidence="2">DSM 26174</strain>
    </source>
</reference>
<evidence type="ECO:0000256" key="1">
    <source>
        <dbReference type="SAM" id="SignalP"/>
    </source>
</evidence>
<protein>
    <recommendedName>
        <fullName evidence="4">DUF4835 domain-containing protein</fullName>
    </recommendedName>
</protein>
<feature type="chain" id="PRO_5042090502" description="DUF4835 domain-containing protein" evidence="1">
    <location>
        <begin position="23"/>
        <end position="301"/>
    </location>
</feature>
<gene>
    <name evidence="2" type="ORF">HNQ88_000634</name>
</gene>
<dbReference type="InterPro" id="IPR032274">
    <property type="entry name" value="DUF4835"/>
</dbReference>
<keyword evidence="3" id="KW-1185">Reference proteome</keyword>
<dbReference type="AlphaFoldDB" id="A0AAE4BR75"/>
<evidence type="ECO:0000313" key="2">
    <source>
        <dbReference type="EMBL" id="MDR6237658.1"/>
    </source>
</evidence>
<organism evidence="2 3">
    <name type="scientific">Aureibacter tunicatorum</name>
    <dbReference type="NCBI Taxonomy" id="866807"/>
    <lineage>
        <taxon>Bacteria</taxon>
        <taxon>Pseudomonadati</taxon>
        <taxon>Bacteroidota</taxon>
        <taxon>Cytophagia</taxon>
        <taxon>Cytophagales</taxon>
        <taxon>Persicobacteraceae</taxon>
        <taxon>Aureibacter</taxon>
    </lineage>
</organism>
<dbReference type="Pfam" id="PF16119">
    <property type="entry name" value="DUF4835"/>
    <property type="match status" value="1"/>
</dbReference>
<accession>A0AAE4BR75</accession>
<dbReference type="Proteomes" id="UP001185092">
    <property type="component" value="Unassembled WGS sequence"/>
</dbReference>
<feature type="signal peptide" evidence="1">
    <location>
        <begin position="1"/>
        <end position="22"/>
    </location>
</feature>